<accession>L1N2U4</accession>
<feature type="transmembrane region" description="Helical" evidence="1">
    <location>
        <begin position="78"/>
        <end position="101"/>
    </location>
</feature>
<dbReference type="Proteomes" id="UP000010433">
    <property type="component" value="Unassembled WGS sequence"/>
</dbReference>
<sequence>FIGWGNALGEVWILVVGKGTAFIVVELEVHRAGLPFLVEYVLQLDGFAFAVIPFLFVAELNVLPLADGAYLAVIGRPTVLALLGTFAFLSLCGVAVLPLLFSRAASAAGNELDSALFDIHLQGDGKLATVLQLYFFAFERRTCQQQG</sequence>
<dbReference type="AlphaFoldDB" id="L1N2U4"/>
<proteinExistence type="predicted"/>
<protein>
    <submittedName>
        <fullName evidence="2">Uncharacterized protein</fullName>
    </submittedName>
</protein>
<dbReference type="HOGENOM" id="CLU_1772077_0_0_10"/>
<dbReference type="EMBL" id="AMEP01000135">
    <property type="protein sequence ID" value="EKX97662.1"/>
    <property type="molecule type" value="Genomic_DNA"/>
</dbReference>
<reference evidence="2 3" key="1">
    <citation type="submission" date="2012-05" db="EMBL/GenBank/DDBJ databases">
        <authorList>
            <person name="Weinstock G."/>
            <person name="Sodergren E."/>
            <person name="Lobos E.A."/>
            <person name="Fulton L."/>
            <person name="Fulton R."/>
            <person name="Courtney L."/>
            <person name="Fronick C."/>
            <person name="O'Laughlin M."/>
            <person name="Godfrey J."/>
            <person name="Wilson R.M."/>
            <person name="Miner T."/>
            <person name="Farmer C."/>
            <person name="Delehaunty K."/>
            <person name="Cordes M."/>
            <person name="Minx P."/>
            <person name="Tomlinson C."/>
            <person name="Chen J."/>
            <person name="Wollam A."/>
            <person name="Pepin K.H."/>
            <person name="Bhonagiri V."/>
            <person name="Zhang X."/>
            <person name="Suruliraj S."/>
            <person name="Warren W."/>
            <person name="Mitreva M."/>
            <person name="Mardis E.R."/>
            <person name="Wilson R.K."/>
        </authorList>
    </citation>
    <scope>NUCLEOTIDE SEQUENCE [LARGE SCALE GENOMIC DNA]</scope>
    <source>
        <strain evidence="2 3">F0055</strain>
    </source>
</reference>
<feature type="non-terminal residue" evidence="2">
    <location>
        <position position="147"/>
    </location>
</feature>
<name>L1N2U4_9BACT</name>
<organism evidence="2 3">
    <name type="scientific">Hoylesella saccharolytica F0055</name>
    <dbReference type="NCBI Taxonomy" id="1127699"/>
    <lineage>
        <taxon>Bacteria</taxon>
        <taxon>Pseudomonadati</taxon>
        <taxon>Bacteroidota</taxon>
        <taxon>Bacteroidia</taxon>
        <taxon>Bacteroidales</taxon>
        <taxon>Prevotellaceae</taxon>
        <taxon>Hoylesella</taxon>
    </lineage>
</organism>
<evidence type="ECO:0000256" key="1">
    <source>
        <dbReference type="SAM" id="Phobius"/>
    </source>
</evidence>
<evidence type="ECO:0000313" key="3">
    <source>
        <dbReference type="Proteomes" id="UP000010433"/>
    </source>
</evidence>
<evidence type="ECO:0000313" key="2">
    <source>
        <dbReference type="EMBL" id="EKX97662.1"/>
    </source>
</evidence>
<feature type="transmembrane region" description="Helical" evidence="1">
    <location>
        <begin position="6"/>
        <end position="25"/>
    </location>
</feature>
<feature type="transmembrane region" description="Helical" evidence="1">
    <location>
        <begin position="37"/>
        <end position="58"/>
    </location>
</feature>
<comment type="caution">
    <text evidence="2">The sequence shown here is derived from an EMBL/GenBank/DDBJ whole genome shotgun (WGS) entry which is preliminary data.</text>
</comment>
<keyword evidence="3" id="KW-1185">Reference proteome</keyword>
<keyword evidence="1" id="KW-0812">Transmembrane</keyword>
<keyword evidence="1" id="KW-1133">Transmembrane helix</keyword>
<gene>
    <name evidence="2" type="ORF">HMPREF9151_02079</name>
</gene>
<feature type="non-terminal residue" evidence="2">
    <location>
        <position position="1"/>
    </location>
</feature>
<keyword evidence="1" id="KW-0472">Membrane</keyword>